<dbReference type="InParanoid" id="A0A3B1JWM3"/>
<dbReference type="PANTHER" id="PTHR12080:SF56">
    <property type="entry name" value="NATURAL KILLER CELL RECEPTOR 2B4"/>
    <property type="match status" value="1"/>
</dbReference>
<keyword evidence="3" id="KW-0472">Membrane</keyword>
<keyword evidence="7" id="KW-1185">Reference proteome</keyword>
<organism evidence="6 7">
    <name type="scientific">Astyanax mexicanus</name>
    <name type="common">Blind cave fish</name>
    <name type="synonym">Astyanax fasciatus mexicanus</name>
    <dbReference type="NCBI Taxonomy" id="7994"/>
    <lineage>
        <taxon>Eukaryota</taxon>
        <taxon>Metazoa</taxon>
        <taxon>Chordata</taxon>
        <taxon>Craniata</taxon>
        <taxon>Vertebrata</taxon>
        <taxon>Euteleostomi</taxon>
        <taxon>Actinopterygii</taxon>
        <taxon>Neopterygii</taxon>
        <taxon>Teleostei</taxon>
        <taxon>Ostariophysi</taxon>
        <taxon>Characiformes</taxon>
        <taxon>Characoidei</taxon>
        <taxon>Acestrorhamphidae</taxon>
        <taxon>Acestrorhamphinae</taxon>
        <taxon>Astyanax</taxon>
    </lineage>
</organism>
<evidence type="ECO:0000259" key="5">
    <source>
        <dbReference type="SMART" id="SM00409"/>
    </source>
</evidence>
<feature type="domain" description="Immunoglobulin" evidence="5">
    <location>
        <begin position="77"/>
        <end position="174"/>
    </location>
</feature>
<dbReference type="STRING" id="7994.ENSAMXP00000046245"/>
<dbReference type="InterPro" id="IPR013106">
    <property type="entry name" value="Ig_V-set"/>
</dbReference>
<dbReference type="InterPro" id="IPR013783">
    <property type="entry name" value="Ig-like_fold"/>
</dbReference>
<proteinExistence type="predicted"/>
<evidence type="ECO:0000256" key="1">
    <source>
        <dbReference type="ARBA" id="ARBA00004370"/>
    </source>
</evidence>
<evidence type="ECO:0000313" key="6">
    <source>
        <dbReference type="Ensembl" id="ENSAMXP00000046245.1"/>
    </source>
</evidence>
<reference evidence="6" key="3">
    <citation type="submission" date="2025-08" db="UniProtKB">
        <authorList>
            <consortium name="Ensembl"/>
        </authorList>
    </citation>
    <scope>IDENTIFICATION</scope>
</reference>
<dbReference type="InterPro" id="IPR036179">
    <property type="entry name" value="Ig-like_dom_sf"/>
</dbReference>
<reference evidence="7" key="2">
    <citation type="journal article" date="2014" name="Nat. Commun.">
        <title>The cavefish genome reveals candidate genes for eye loss.</title>
        <authorList>
            <person name="McGaugh S.E."/>
            <person name="Gross J.B."/>
            <person name="Aken B."/>
            <person name="Blin M."/>
            <person name="Borowsky R."/>
            <person name="Chalopin D."/>
            <person name="Hinaux H."/>
            <person name="Jeffery W.R."/>
            <person name="Keene A."/>
            <person name="Ma L."/>
            <person name="Minx P."/>
            <person name="Murphy D."/>
            <person name="O'Quin K.E."/>
            <person name="Retaux S."/>
            <person name="Rohner N."/>
            <person name="Searle S.M."/>
            <person name="Stahl B.A."/>
            <person name="Tabin C."/>
            <person name="Volff J.N."/>
            <person name="Yoshizawa M."/>
            <person name="Warren W.C."/>
        </authorList>
    </citation>
    <scope>NUCLEOTIDE SEQUENCE [LARGE SCALE GENOMIC DNA]</scope>
    <source>
        <strain evidence="7">female</strain>
    </source>
</reference>
<dbReference type="Pfam" id="PF07686">
    <property type="entry name" value="V-set"/>
    <property type="match status" value="1"/>
</dbReference>
<dbReference type="PANTHER" id="PTHR12080">
    <property type="entry name" value="SIGNALING LYMPHOCYTIC ACTIVATION MOLECULE"/>
    <property type="match status" value="1"/>
</dbReference>
<reference evidence="6" key="4">
    <citation type="submission" date="2025-09" db="UniProtKB">
        <authorList>
            <consortium name="Ensembl"/>
        </authorList>
    </citation>
    <scope>IDENTIFICATION</scope>
</reference>
<protein>
    <recommendedName>
        <fullName evidence="5">Immunoglobulin domain-containing protein</fullName>
    </recommendedName>
</protein>
<evidence type="ECO:0000256" key="3">
    <source>
        <dbReference type="ARBA" id="ARBA00023136"/>
    </source>
</evidence>
<evidence type="ECO:0000313" key="7">
    <source>
        <dbReference type="Proteomes" id="UP000018467"/>
    </source>
</evidence>
<dbReference type="GO" id="GO:0016020">
    <property type="term" value="C:membrane"/>
    <property type="evidence" value="ECO:0007669"/>
    <property type="project" value="UniProtKB-SubCell"/>
</dbReference>
<dbReference type="InterPro" id="IPR015631">
    <property type="entry name" value="CD2/SLAM_rcpt"/>
</dbReference>
<keyword evidence="4" id="KW-0325">Glycoprotein</keyword>
<dbReference type="SUPFAM" id="SSF48726">
    <property type="entry name" value="Immunoglobulin"/>
    <property type="match status" value="1"/>
</dbReference>
<name>A0A3B1JWM3_ASTMX</name>
<accession>A0A3B1JWM3</accession>
<dbReference type="InterPro" id="IPR003599">
    <property type="entry name" value="Ig_sub"/>
</dbReference>
<dbReference type="SMART" id="SM00409">
    <property type="entry name" value="IG"/>
    <property type="match status" value="1"/>
</dbReference>
<dbReference type="GeneTree" id="ENSGT01030000234540"/>
<reference evidence="7" key="1">
    <citation type="submission" date="2013-03" db="EMBL/GenBank/DDBJ databases">
        <authorList>
            <person name="Jeffery W."/>
            <person name="Warren W."/>
            <person name="Wilson R.K."/>
        </authorList>
    </citation>
    <scope>NUCLEOTIDE SEQUENCE</scope>
    <source>
        <strain evidence="7">female</strain>
    </source>
</reference>
<comment type="subcellular location">
    <subcellularLocation>
        <location evidence="1">Membrane</location>
    </subcellularLocation>
</comment>
<sequence>PSTSFRSSSRREQKASLEECGKIKIKSWIYVIKTAVLASKAFSYVNTEAGWSCGTICVEREALLAEKRGVLHLRGSSDPVFRVVGDSFRLEINGSASEFDDFFWVFNSTVNVQKYYKILKHNTQTPRYKDRVEFNEETCSLTLKNVQKDDSGLYEVKASSTEKTAVAKYRLSVFDPVEAPVLSLTESTDTCNITLTCRGHDLSVSSRCSYRTCEEKEVTSPGGVALSLYVRDSVIICNHSNPASWKQKSVEMKACRHFCADTGTHTDLLIICLYP</sequence>
<dbReference type="Ensembl" id="ENSAMXT00000037057.1">
    <property type="protein sequence ID" value="ENSAMXP00000046245.1"/>
    <property type="gene ID" value="ENSAMXG00000041980.1"/>
</dbReference>
<dbReference type="Gene3D" id="2.60.40.10">
    <property type="entry name" value="Immunoglobulins"/>
    <property type="match status" value="1"/>
</dbReference>
<keyword evidence="2" id="KW-0732">Signal</keyword>
<dbReference type="Bgee" id="ENSAMXG00000041980">
    <property type="expression patterns" value="Expressed in mesonephros and 9 other cell types or tissues"/>
</dbReference>
<dbReference type="AlphaFoldDB" id="A0A3B1JWM3"/>
<evidence type="ECO:0000256" key="2">
    <source>
        <dbReference type="ARBA" id="ARBA00022729"/>
    </source>
</evidence>
<dbReference type="Proteomes" id="UP000018467">
    <property type="component" value="Unassembled WGS sequence"/>
</dbReference>
<evidence type="ECO:0000256" key="4">
    <source>
        <dbReference type="ARBA" id="ARBA00023180"/>
    </source>
</evidence>